<organism evidence="1 2">
    <name type="scientific">Microbulbifer epialgicus</name>
    <dbReference type="NCBI Taxonomy" id="393907"/>
    <lineage>
        <taxon>Bacteria</taxon>
        <taxon>Pseudomonadati</taxon>
        <taxon>Pseudomonadota</taxon>
        <taxon>Gammaproteobacteria</taxon>
        <taxon>Cellvibrionales</taxon>
        <taxon>Microbulbiferaceae</taxon>
        <taxon>Microbulbifer</taxon>
    </lineage>
</organism>
<dbReference type="InterPro" id="IPR029063">
    <property type="entry name" value="SAM-dependent_MTases_sf"/>
</dbReference>
<keyword evidence="1" id="KW-0489">Methyltransferase</keyword>
<comment type="caution">
    <text evidence="1">The sequence shown here is derived from an EMBL/GenBank/DDBJ whole genome shotgun (WGS) entry which is preliminary data.</text>
</comment>
<accession>A0ABV4P267</accession>
<dbReference type="EMBL" id="JBGMEK010000031">
    <property type="protein sequence ID" value="MFA0812053.1"/>
    <property type="molecule type" value="Genomic_DNA"/>
</dbReference>
<gene>
    <name evidence="1" type="ORF">ACCI49_14130</name>
</gene>
<dbReference type="GO" id="GO:0008168">
    <property type="term" value="F:methyltransferase activity"/>
    <property type="evidence" value="ECO:0007669"/>
    <property type="project" value="UniProtKB-KW"/>
</dbReference>
<reference evidence="1 2" key="1">
    <citation type="submission" date="2024-08" db="EMBL/GenBank/DDBJ databases">
        <authorList>
            <person name="Ishaq N."/>
        </authorList>
    </citation>
    <scope>NUCLEOTIDE SEQUENCE [LARGE SCALE GENOMIC DNA]</scope>
    <source>
        <strain evidence="1 2">DSM 18651</strain>
    </source>
</reference>
<protein>
    <submittedName>
        <fullName evidence="1">Class I SAM-dependent methyltransferase</fullName>
        <ecNumber evidence="1">2.1.-.-</ecNumber>
    </submittedName>
</protein>
<name>A0ABV4P267_9GAMM</name>
<keyword evidence="1" id="KW-0808">Transferase</keyword>
<evidence type="ECO:0000313" key="1">
    <source>
        <dbReference type="EMBL" id="MFA0812053.1"/>
    </source>
</evidence>
<sequence>MKSTPRYFSNLGSRVYIDSYPSDVFNISEIHPSMTFWELCGGVGNDLWYLLDKGIVFPKNLYFVEKDPEHFCKAYGRLSKFFSDPNDHMILGDVNRVKGSPNSSDIVYMNNSLHAFSNIEQFEGLMATVVLLLKPGGSFVGRALSSDVDKKILEQIRGKAGRSFHVETADKLISGKFRGASEGALGAIWKKYGGSNVTVITERDPNKPTANLYFRCIK</sequence>
<dbReference type="SUPFAM" id="SSF53335">
    <property type="entry name" value="S-adenosyl-L-methionine-dependent methyltransferases"/>
    <property type="match status" value="1"/>
</dbReference>
<dbReference type="Gene3D" id="3.40.50.150">
    <property type="entry name" value="Vaccinia Virus protein VP39"/>
    <property type="match status" value="1"/>
</dbReference>
<proteinExistence type="predicted"/>
<dbReference type="RefSeq" id="WP_371839667.1">
    <property type="nucleotide sequence ID" value="NZ_JBGMEK010000031.1"/>
</dbReference>
<evidence type="ECO:0000313" key="2">
    <source>
        <dbReference type="Proteomes" id="UP001569428"/>
    </source>
</evidence>
<dbReference type="EC" id="2.1.-.-" evidence="1"/>
<dbReference type="GO" id="GO:0032259">
    <property type="term" value="P:methylation"/>
    <property type="evidence" value="ECO:0007669"/>
    <property type="project" value="UniProtKB-KW"/>
</dbReference>
<keyword evidence="2" id="KW-1185">Reference proteome</keyword>
<dbReference type="Proteomes" id="UP001569428">
    <property type="component" value="Unassembled WGS sequence"/>
</dbReference>